<keyword evidence="2" id="KW-0233">DNA recombination</keyword>
<keyword evidence="7" id="KW-1185">Reference proteome</keyword>
<dbReference type="CDD" id="cd00338">
    <property type="entry name" value="Ser_Recombinase"/>
    <property type="match status" value="1"/>
</dbReference>
<evidence type="ECO:0000313" key="7">
    <source>
        <dbReference type="Proteomes" id="UP000530928"/>
    </source>
</evidence>
<evidence type="ECO:0000256" key="3">
    <source>
        <dbReference type="SAM" id="Coils"/>
    </source>
</evidence>
<dbReference type="GO" id="GO:0003677">
    <property type="term" value="F:DNA binding"/>
    <property type="evidence" value="ECO:0007669"/>
    <property type="project" value="UniProtKB-KW"/>
</dbReference>
<evidence type="ECO:0000256" key="2">
    <source>
        <dbReference type="ARBA" id="ARBA00023172"/>
    </source>
</evidence>
<dbReference type="PROSITE" id="PS51737">
    <property type="entry name" value="RECOMBINASE_DNA_BIND"/>
    <property type="match status" value="1"/>
</dbReference>
<keyword evidence="1" id="KW-0238">DNA-binding</keyword>
<dbReference type="SMART" id="SM00857">
    <property type="entry name" value="Resolvase"/>
    <property type="match status" value="1"/>
</dbReference>
<dbReference type="EMBL" id="JACDUR010000011">
    <property type="protein sequence ID" value="MBA2897353.1"/>
    <property type="molecule type" value="Genomic_DNA"/>
</dbReference>
<evidence type="ECO:0000259" key="5">
    <source>
        <dbReference type="PROSITE" id="PS51737"/>
    </source>
</evidence>
<feature type="coiled-coil region" evidence="3">
    <location>
        <begin position="341"/>
        <end position="442"/>
    </location>
</feature>
<dbReference type="Pfam" id="PF07508">
    <property type="entry name" value="Recombinase"/>
    <property type="match status" value="1"/>
</dbReference>
<organism evidence="6 7">
    <name type="scientific">Nonomuraea soli</name>
    <dbReference type="NCBI Taxonomy" id="1032476"/>
    <lineage>
        <taxon>Bacteria</taxon>
        <taxon>Bacillati</taxon>
        <taxon>Actinomycetota</taxon>
        <taxon>Actinomycetes</taxon>
        <taxon>Streptosporangiales</taxon>
        <taxon>Streptosporangiaceae</taxon>
        <taxon>Nonomuraea</taxon>
    </lineage>
</organism>
<feature type="region of interest" description="Disordered" evidence="4">
    <location>
        <begin position="158"/>
        <end position="177"/>
    </location>
</feature>
<sequence length="497" mass="56973">MSMAREEMISPDIQRSAITDWARRTGRRIVRWIEDLDETGRNFKRRIIEGITAIEAGEAREIVAYRYDRWGRNAVGSLANVHRVEAVGGQVQSATEPYDAETAVGKYSRTNAFAIAEMQSDIIGENWSAAINNRIERGMTGTGTPRWGYIRKGRIPDLDRPGRYRRDPDDPLGERYEPDPELSGAYVSLYERYVAGEGSHQLVRWLNVNGFRTVRGGQWHMTTVLQLLDSGFAAGLLRVHDRRCKCGQPMRCTKVVYVEGAHKAIIGMGLWEEYLRVRERTRDMGPRTKQALYPLASLIKCGHCGFALSAANAMGVRGFGYRCTIFRQRPDVCEGVWCKRVDAEEAVLAKLREKVSDLDARASLTTAREAMRAAAYADRERLTRELVRVDQSLRKLARQQLMDEGMPEAIYAELRDELLTSRRDLEKELDRTKEEERQADVDHEPVIRGLLEEWDTLPVQQRRAMLARLIRYVKVYRTGPRRPPRFEVRGTWEPEIA</sequence>
<dbReference type="Gene3D" id="3.40.50.1390">
    <property type="entry name" value="Resolvase, N-terminal catalytic domain"/>
    <property type="match status" value="1"/>
</dbReference>
<gene>
    <name evidence="6" type="ORF">HNR30_008751</name>
</gene>
<feature type="domain" description="Recombinase" evidence="5">
    <location>
        <begin position="161"/>
        <end position="287"/>
    </location>
</feature>
<evidence type="ECO:0000313" key="6">
    <source>
        <dbReference type="EMBL" id="MBA2897353.1"/>
    </source>
</evidence>
<dbReference type="InterPro" id="IPR006119">
    <property type="entry name" value="Resolv_N"/>
</dbReference>
<dbReference type="InterPro" id="IPR036162">
    <property type="entry name" value="Resolvase-like_N_sf"/>
</dbReference>
<keyword evidence="3" id="KW-0175">Coiled coil</keyword>
<dbReference type="InterPro" id="IPR011109">
    <property type="entry name" value="DNA_bind_recombinase_dom"/>
</dbReference>
<dbReference type="PANTHER" id="PTHR30461">
    <property type="entry name" value="DNA-INVERTASE FROM LAMBDOID PROPHAGE"/>
    <property type="match status" value="1"/>
</dbReference>
<proteinExistence type="predicted"/>
<dbReference type="Pfam" id="PF00239">
    <property type="entry name" value="Resolvase"/>
    <property type="match status" value="1"/>
</dbReference>
<protein>
    <submittedName>
        <fullName evidence="6">DNA invertase Pin-like site-specific DNA recombinase</fullName>
    </submittedName>
</protein>
<dbReference type="AlphaFoldDB" id="A0A7W0HVM2"/>
<reference evidence="6 7" key="1">
    <citation type="submission" date="2020-07" db="EMBL/GenBank/DDBJ databases">
        <title>Genomic Encyclopedia of Type Strains, Phase IV (KMG-IV): sequencing the most valuable type-strain genomes for metagenomic binning, comparative biology and taxonomic classification.</title>
        <authorList>
            <person name="Goeker M."/>
        </authorList>
    </citation>
    <scope>NUCLEOTIDE SEQUENCE [LARGE SCALE GENOMIC DNA]</scope>
    <source>
        <strain evidence="6 7">DSM 45533</strain>
    </source>
</reference>
<dbReference type="SUPFAM" id="SSF53041">
    <property type="entry name" value="Resolvase-like"/>
    <property type="match status" value="1"/>
</dbReference>
<dbReference type="InterPro" id="IPR050639">
    <property type="entry name" value="SSR_resolvase"/>
</dbReference>
<dbReference type="InterPro" id="IPR038109">
    <property type="entry name" value="DNA_bind_recomb_sf"/>
</dbReference>
<dbReference type="Proteomes" id="UP000530928">
    <property type="component" value="Unassembled WGS sequence"/>
</dbReference>
<comment type="caution">
    <text evidence="6">The sequence shown here is derived from an EMBL/GenBank/DDBJ whole genome shotgun (WGS) entry which is preliminary data.</text>
</comment>
<accession>A0A7W0HVM2</accession>
<evidence type="ECO:0000256" key="1">
    <source>
        <dbReference type="ARBA" id="ARBA00023125"/>
    </source>
</evidence>
<name>A0A7W0HVM2_9ACTN</name>
<dbReference type="Gene3D" id="3.90.1750.20">
    <property type="entry name" value="Putative Large Serine Recombinase, Chain B, Domain 2"/>
    <property type="match status" value="1"/>
</dbReference>
<dbReference type="PANTHER" id="PTHR30461:SF2">
    <property type="entry name" value="SERINE RECOMBINASE PINE-RELATED"/>
    <property type="match status" value="1"/>
</dbReference>
<dbReference type="GO" id="GO:0000150">
    <property type="term" value="F:DNA strand exchange activity"/>
    <property type="evidence" value="ECO:0007669"/>
    <property type="project" value="InterPro"/>
</dbReference>
<evidence type="ECO:0000256" key="4">
    <source>
        <dbReference type="SAM" id="MobiDB-lite"/>
    </source>
</evidence>